<dbReference type="SUPFAM" id="SSF48225">
    <property type="entry name" value="Seven-hairpin glycosidases"/>
    <property type="match status" value="1"/>
</dbReference>
<reference evidence="2" key="1">
    <citation type="submission" date="2022-07" db="EMBL/GenBank/DDBJ databases">
        <title>Chromosome-level genome of Muraenolepis orangiensis.</title>
        <authorList>
            <person name="Kim J."/>
        </authorList>
    </citation>
    <scope>NUCLEOTIDE SEQUENCE</scope>
    <source>
        <strain evidence="2">KU_S4_2022</strain>
        <tissue evidence="2">Muscle</tissue>
    </source>
</reference>
<dbReference type="Gene3D" id="1.50.10.10">
    <property type="match status" value="1"/>
</dbReference>
<evidence type="ECO:0000313" key="2">
    <source>
        <dbReference type="EMBL" id="KAJ3582886.1"/>
    </source>
</evidence>
<evidence type="ECO:0000313" key="3">
    <source>
        <dbReference type="EMBL" id="KAJ3582897.1"/>
    </source>
</evidence>
<comment type="similarity">
    <text evidence="1">Belongs to the glycosyl hydrolase 47 family.</text>
</comment>
<name>A0A9Q0D828_9TELE</name>
<accession>A0A9Q0D828</accession>
<keyword evidence="4" id="KW-1185">Reference proteome</keyword>
<dbReference type="EMBL" id="JANIIK010000647">
    <property type="protein sequence ID" value="KAJ3582886.1"/>
    <property type="molecule type" value="Genomic_DNA"/>
</dbReference>
<dbReference type="InterPro" id="IPR001382">
    <property type="entry name" value="Glyco_hydro_47"/>
</dbReference>
<protein>
    <recommendedName>
        <fullName evidence="5">Alpha-1,2-Mannosidase</fullName>
    </recommendedName>
</protein>
<proteinExistence type="inferred from homology"/>
<dbReference type="InterPro" id="IPR036026">
    <property type="entry name" value="Seven-hairpin_glycosidases"/>
</dbReference>
<gene>
    <name evidence="3" type="ORF">NHX12_000128</name>
    <name evidence="2" type="ORF">NHX12_000136</name>
</gene>
<sequence length="80" mass="9119">MESFFLGETLKYLYLLFSNDTELLSLDKGGVEPKYLLKRFSPRFVRGGRCFTIKVPSLGGWIGGTEDEFKLGNKVCLYVE</sequence>
<dbReference type="OrthoDB" id="8118055at2759"/>
<dbReference type="Pfam" id="PF01532">
    <property type="entry name" value="Glyco_hydro_47"/>
    <property type="match status" value="1"/>
</dbReference>
<evidence type="ECO:0000256" key="1">
    <source>
        <dbReference type="ARBA" id="ARBA00007658"/>
    </source>
</evidence>
<comment type="caution">
    <text evidence="2">The sequence shown here is derived from an EMBL/GenBank/DDBJ whole genome shotgun (WGS) entry which is preliminary data.</text>
</comment>
<dbReference type="GO" id="GO:0005975">
    <property type="term" value="P:carbohydrate metabolic process"/>
    <property type="evidence" value="ECO:0007669"/>
    <property type="project" value="InterPro"/>
</dbReference>
<dbReference type="GO" id="GO:0005509">
    <property type="term" value="F:calcium ion binding"/>
    <property type="evidence" value="ECO:0007669"/>
    <property type="project" value="InterPro"/>
</dbReference>
<dbReference type="GO" id="GO:0004571">
    <property type="term" value="F:mannosyl-oligosaccharide 1,2-alpha-mannosidase activity"/>
    <property type="evidence" value="ECO:0007669"/>
    <property type="project" value="InterPro"/>
</dbReference>
<dbReference type="AlphaFoldDB" id="A0A9Q0D828"/>
<dbReference type="Proteomes" id="UP001148018">
    <property type="component" value="Unassembled WGS sequence"/>
</dbReference>
<organism evidence="2 4">
    <name type="scientific">Muraenolepis orangiensis</name>
    <name type="common">Patagonian moray cod</name>
    <dbReference type="NCBI Taxonomy" id="630683"/>
    <lineage>
        <taxon>Eukaryota</taxon>
        <taxon>Metazoa</taxon>
        <taxon>Chordata</taxon>
        <taxon>Craniata</taxon>
        <taxon>Vertebrata</taxon>
        <taxon>Euteleostomi</taxon>
        <taxon>Actinopterygii</taxon>
        <taxon>Neopterygii</taxon>
        <taxon>Teleostei</taxon>
        <taxon>Neoteleostei</taxon>
        <taxon>Acanthomorphata</taxon>
        <taxon>Zeiogadaria</taxon>
        <taxon>Gadariae</taxon>
        <taxon>Gadiformes</taxon>
        <taxon>Muraenolepidoidei</taxon>
        <taxon>Muraenolepididae</taxon>
        <taxon>Muraenolepis</taxon>
    </lineage>
</organism>
<evidence type="ECO:0000313" key="4">
    <source>
        <dbReference type="Proteomes" id="UP001148018"/>
    </source>
</evidence>
<dbReference type="InterPro" id="IPR012341">
    <property type="entry name" value="6hp_glycosidase-like_sf"/>
</dbReference>
<evidence type="ECO:0008006" key="5">
    <source>
        <dbReference type="Google" id="ProtNLM"/>
    </source>
</evidence>
<dbReference type="GO" id="GO:0016020">
    <property type="term" value="C:membrane"/>
    <property type="evidence" value="ECO:0007669"/>
    <property type="project" value="InterPro"/>
</dbReference>
<dbReference type="EMBL" id="JANIIK010000643">
    <property type="protein sequence ID" value="KAJ3582897.1"/>
    <property type="molecule type" value="Genomic_DNA"/>
</dbReference>